<sequence length="327" mass="37839">MFSANQLYCPLEDRFHSIKQEEQEQPCLLALGSSPDGWVCMVDDNNIYLFNPFSGSRFALPPFVVNKYSNNVSNQGLRGLPCEHLIKVVWTPDPTNSGPKSVVILTTKRLAVWRHSKQERCWTTFWSEYTPFSDIIYHEEEDMFYMISHLGCLMTFDLYSLKLAYHLPRPPRDISQMLIVSKELRYYLAMRGGLSSSSSSLMLVVREIEKRKTKGFKVFELNRRRMRWECKESLGDDGMLFLGLNSSTYHFMIGGGGSKCKGNRIYFTDDSVGRSSYNNLNDLGGHDMGVFSLDDGSFEWNHCRKWKGPHPIWIFPNWQLPSIDFEI</sequence>
<keyword evidence="3" id="KW-1185">Reference proteome</keyword>
<comment type="caution">
    <text evidence="2">The sequence shown here is derived from an EMBL/GenBank/DDBJ whole genome shotgun (WGS) entry which is preliminary data.</text>
</comment>
<organism evidence="2 3">
    <name type="scientific">Acorus calamus</name>
    <name type="common">Sweet flag</name>
    <dbReference type="NCBI Taxonomy" id="4465"/>
    <lineage>
        <taxon>Eukaryota</taxon>
        <taxon>Viridiplantae</taxon>
        <taxon>Streptophyta</taxon>
        <taxon>Embryophyta</taxon>
        <taxon>Tracheophyta</taxon>
        <taxon>Spermatophyta</taxon>
        <taxon>Magnoliopsida</taxon>
        <taxon>Liliopsida</taxon>
        <taxon>Acoraceae</taxon>
        <taxon>Acorus</taxon>
    </lineage>
</organism>
<dbReference type="InterPro" id="IPR005174">
    <property type="entry name" value="KIB1-4_b-propeller"/>
</dbReference>
<dbReference type="InterPro" id="IPR011044">
    <property type="entry name" value="Quino_amine_DH_bsu"/>
</dbReference>
<accession>A0AAV9DKR9</accession>
<evidence type="ECO:0000313" key="3">
    <source>
        <dbReference type="Proteomes" id="UP001180020"/>
    </source>
</evidence>
<name>A0AAV9DKR9_ACOCL</name>
<reference evidence="2" key="2">
    <citation type="submission" date="2023-06" db="EMBL/GenBank/DDBJ databases">
        <authorList>
            <person name="Ma L."/>
            <person name="Liu K.-W."/>
            <person name="Li Z."/>
            <person name="Hsiao Y.-Y."/>
            <person name="Qi Y."/>
            <person name="Fu T."/>
            <person name="Tang G."/>
            <person name="Zhang D."/>
            <person name="Sun W.-H."/>
            <person name="Liu D.-K."/>
            <person name="Li Y."/>
            <person name="Chen G.-Z."/>
            <person name="Liu X.-D."/>
            <person name="Liao X.-Y."/>
            <person name="Jiang Y.-T."/>
            <person name="Yu X."/>
            <person name="Hao Y."/>
            <person name="Huang J."/>
            <person name="Zhao X.-W."/>
            <person name="Ke S."/>
            <person name="Chen Y.-Y."/>
            <person name="Wu W.-L."/>
            <person name="Hsu J.-L."/>
            <person name="Lin Y.-F."/>
            <person name="Huang M.-D."/>
            <person name="Li C.-Y."/>
            <person name="Huang L."/>
            <person name="Wang Z.-W."/>
            <person name="Zhao X."/>
            <person name="Zhong W.-Y."/>
            <person name="Peng D.-H."/>
            <person name="Ahmad S."/>
            <person name="Lan S."/>
            <person name="Zhang J.-S."/>
            <person name="Tsai W.-C."/>
            <person name="Van De Peer Y."/>
            <person name="Liu Z.-J."/>
        </authorList>
    </citation>
    <scope>NUCLEOTIDE SEQUENCE</scope>
    <source>
        <strain evidence="2">CP</strain>
        <tissue evidence="2">Leaves</tissue>
    </source>
</reference>
<dbReference type="EMBL" id="JAUJYO010000013">
    <property type="protein sequence ID" value="KAK1301113.1"/>
    <property type="molecule type" value="Genomic_DNA"/>
</dbReference>
<dbReference type="InterPro" id="IPR050942">
    <property type="entry name" value="F-box_BR-signaling"/>
</dbReference>
<gene>
    <name evidence="2" type="ORF">QJS10_CPB13g00201</name>
</gene>
<dbReference type="Pfam" id="PF03478">
    <property type="entry name" value="Beta-prop_KIB1-4"/>
    <property type="match status" value="1"/>
</dbReference>
<reference evidence="2" key="1">
    <citation type="journal article" date="2023" name="Nat. Commun.">
        <title>Diploid and tetraploid genomes of Acorus and the evolution of monocots.</title>
        <authorList>
            <person name="Ma L."/>
            <person name="Liu K.W."/>
            <person name="Li Z."/>
            <person name="Hsiao Y.Y."/>
            <person name="Qi Y."/>
            <person name="Fu T."/>
            <person name="Tang G.D."/>
            <person name="Zhang D."/>
            <person name="Sun W.H."/>
            <person name="Liu D.K."/>
            <person name="Li Y."/>
            <person name="Chen G.Z."/>
            <person name="Liu X.D."/>
            <person name="Liao X.Y."/>
            <person name="Jiang Y.T."/>
            <person name="Yu X."/>
            <person name="Hao Y."/>
            <person name="Huang J."/>
            <person name="Zhao X.W."/>
            <person name="Ke S."/>
            <person name="Chen Y.Y."/>
            <person name="Wu W.L."/>
            <person name="Hsu J.L."/>
            <person name="Lin Y.F."/>
            <person name="Huang M.D."/>
            <person name="Li C.Y."/>
            <person name="Huang L."/>
            <person name="Wang Z.W."/>
            <person name="Zhao X."/>
            <person name="Zhong W.Y."/>
            <person name="Peng D.H."/>
            <person name="Ahmad S."/>
            <person name="Lan S."/>
            <person name="Zhang J.S."/>
            <person name="Tsai W.C."/>
            <person name="Van de Peer Y."/>
            <person name="Liu Z.J."/>
        </authorList>
    </citation>
    <scope>NUCLEOTIDE SEQUENCE</scope>
    <source>
        <strain evidence="2">CP</strain>
    </source>
</reference>
<dbReference type="Proteomes" id="UP001180020">
    <property type="component" value="Unassembled WGS sequence"/>
</dbReference>
<proteinExistence type="predicted"/>
<feature type="domain" description="KIB1-4 beta-propeller" evidence="1">
    <location>
        <begin position="29"/>
        <end position="292"/>
    </location>
</feature>
<dbReference type="PANTHER" id="PTHR44259">
    <property type="entry name" value="OS07G0183000 PROTEIN-RELATED"/>
    <property type="match status" value="1"/>
</dbReference>
<evidence type="ECO:0000259" key="1">
    <source>
        <dbReference type="Pfam" id="PF03478"/>
    </source>
</evidence>
<evidence type="ECO:0000313" key="2">
    <source>
        <dbReference type="EMBL" id="KAK1301113.1"/>
    </source>
</evidence>
<dbReference type="AlphaFoldDB" id="A0AAV9DKR9"/>
<dbReference type="SUPFAM" id="SSF50969">
    <property type="entry name" value="YVTN repeat-like/Quinoprotein amine dehydrogenase"/>
    <property type="match status" value="1"/>
</dbReference>
<protein>
    <recommendedName>
        <fullName evidence="1">KIB1-4 beta-propeller domain-containing protein</fullName>
    </recommendedName>
</protein>